<evidence type="ECO:0000313" key="1">
    <source>
        <dbReference type="EMBL" id="RDW68742.1"/>
    </source>
</evidence>
<gene>
    <name evidence="1" type="ORF">DSM5745_08502</name>
</gene>
<proteinExistence type="predicted"/>
<dbReference type="GeneID" id="38118872"/>
<keyword evidence="2" id="KW-1185">Reference proteome</keyword>
<dbReference type="RefSeq" id="XP_026600531.1">
    <property type="nucleotide sequence ID" value="XM_026750518.1"/>
</dbReference>
<dbReference type="OrthoDB" id="4387771at2759"/>
<dbReference type="EMBL" id="PVWQ01000011">
    <property type="protein sequence ID" value="RDW68742.1"/>
    <property type="molecule type" value="Genomic_DNA"/>
</dbReference>
<reference evidence="1 2" key="1">
    <citation type="journal article" date="2018" name="IMA Fungus">
        <title>IMA Genome-F 9: Draft genome sequence of Annulohypoxylon stygium, Aspergillus mulundensis, Berkeleyomyces basicola (syn. Thielaviopsis basicola), Ceratocystis smalleyi, two Cercospora beticola strains, Coleophoma cylindrospora, Fusarium fracticaudum, Phialophora cf. hyalina, and Morchella septimelata.</title>
        <authorList>
            <person name="Wingfield B.D."/>
            <person name="Bills G.F."/>
            <person name="Dong Y."/>
            <person name="Huang W."/>
            <person name="Nel W.J."/>
            <person name="Swalarsk-Parry B.S."/>
            <person name="Vaghefi N."/>
            <person name="Wilken P.M."/>
            <person name="An Z."/>
            <person name="de Beer Z.W."/>
            <person name="De Vos L."/>
            <person name="Chen L."/>
            <person name="Duong T.A."/>
            <person name="Gao Y."/>
            <person name="Hammerbacher A."/>
            <person name="Kikkert J.R."/>
            <person name="Li Y."/>
            <person name="Li H."/>
            <person name="Li K."/>
            <person name="Li Q."/>
            <person name="Liu X."/>
            <person name="Ma X."/>
            <person name="Naidoo K."/>
            <person name="Pethybridge S.J."/>
            <person name="Sun J."/>
            <person name="Steenkamp E.T."/>
            <person name="van der Nest M.A."/>
            <person name="van Wyk S."/>
            <person name="Wingfield M.J."/>
            <person name="Xiong C."/>
            <person name="Yue Q."/>
            <person name="Zhang X."/>
        </authorList>
    </citation>
    <scope>NUCLEOTIDE SEQUENCE [LARGE SCALE GENOMIC DNA]</scope>
    <source>
        <strain evidence="1 2">DSM 5745</strain>
    </source>
</reference>
<dbReference type="Proteomes" id="UP000256690">
    <property type="component" value="Unassembled WGS sequence"/>
</dbReference>
<comment type="caution">
    <text evidence="1">The sequence shown here is derived from an EMBL/GenBank/DDBJ whole genome shotgun (WGS) entry which is preliminary data.</text>
</comment>
<organism evidence="1 2">
    <name type="scientific">Aspergillus mulundensis</name>
    <dbReference type="NCBI Taxonomy" id="1810919"/>
    <lineage>
        <taxon>Eukaryota</taxon>
        <taxon>Fungi</taxon>
        <taxon>Dikarya</taxon>
        <taxon>Ascomycota</taxon>
        <taxon>Pezizomycotina</taxon>
        <taxon>Eurotiomycetes</taxon>
        <taxon>Eurotiomycetidae</taxon>
        <taxon>Eurotiales</taxon>
        <taxon>Aspergillaceae</taxon>
        <taxon>Aspergillus</taxon>
        <taxon>Aspergillus subgen. Nidulantes</taxon>
    </lineage>
</organism>
<name>A0A3D8R3V7_9EURO</name>
<evidence type="ECO:0000313" key="2">
    <source>
        <dbReference type="Proteomes" id="UP000256690"/>
    </source>
</evidence>
<sequence length="120" mass="13739">MSKPIKEFFSKIRKNYDIVKKLGATFTSGSRILPSQTNKNDADYQLRLDAGELIDKRYQNIVLQVNSQAKNTGLREWVKKQPQGTHAKLATARFDTQAEDQDAETERVLNELQEQAKKNV</sequence>
<accession>A0A3D8R3V7</accession>
<protein>
    <submittedName>
        <fullName evidence="1">Uncharacterized protein</fullName>
    </submittedName>
</protein>
<dbReference type="AlphaFoldDB" id="A0A3D8R3V7"/>